<comment type="similarity">
    <text evidence="4">Belongs to the small heat shock protein (HSP20) family.</text>
</comment>
<dbReference type="InterPro" id="IPR002068">
    <property type="entry name" value="A-crystallin/Hsp20_dom"/>
</dbReference>
<keyword evidence="2" id="KW-1003">Cell membrane</keyword>
<feature type="compositionally biased region" description="Basic and acidic residues" evidence="5">
    <location>
        <begin position="503"/>
        <end position="516"/>
    </location>
</feature>
<feature type="compositionally biased region" description="Basic and acidic residues" evidence="5">
    <location>
        <begin position="694"/>
        <end position="713"/>
    </location>
</feature>
<feature type="compositionally biased region" description="Basic and acidic residues" evidence="5">
    <location>
        <begin position="3145"/>
        <end position="3184"/>
    </location>
</feature>
<dbReference type="GO" id="GO:0006952">
    <property type="term" value="P:defense response"/>
    <property type="evidence" value="ECO:0007669"/>
    <property type="project" value="UniProtKB-KW"/>
</dbReference>
<feature type="compositionally biased region" description="Basic and acidic residues" evidence="5">
    <location>
        <begin position="1910"/>
        <end position="1935"/>
    </location>
</feature>
<dbReference type="GO" id="GO:0034605">
    <property type="term" value="P:cellular response to heat"/>
    <property type="evidence" value="ECO:0007669"/>
    <property type="project" value="TreeGrafter"/>
</dbReference>
<feature type="compositionally biased region" description="Acidic residues" evidence="5">
    <location>
        <begin position="3050"/>
        <end position="3059"/>
    </location>
</feature>
<feature type="compositionally biased region" description="Basic and acidic residues" evidence="5">
    <location>
        <begin position="735"/>
        <end position="746"/>
    </location>
</feature>
<feature type="compositionally biased region" description="Basic and acidic residues" evidence="5">
    <location>
        <begin position="1944"/>
        <end position="1958"/>
    </location>
</feature>
<feature type="compositionally biased region" description="Basic and acidic residues" evidence="5">
    <location>
        <begin position="3193"/>
        <end position="3229"/>
    </location>
</feature>
<dbReference type="PANTHER" id="PTHR43670">
    <property type="entry name" value="HEAT SHOCK PROTEIN 26"/>
    <property type="match status" value="1"/>
</dbReference>
<feature type="compositionally biased region" description="Basic and acidic residues" evidence="5">
    <location>
        <begin position="3923"/>
        <end position="3948"/>
    </location>
</feature>
<feature type="compositionally biased region" description="Basic and acidic residues" evidence="5">
    <location>
        <begin position="939"/>
        <end position="980"/>
    </location>
</feature>
<feature type="compositionally biased region" description="Acidic residues" evidence="5">
    <location>
        <begin position="2728"/>
        <end position="2739"/>
    </location>
</feature>
<feature type="compositionally biased region" description="Basic and acidic residues" evidence="5">
    <location>
        <begin position="3309"/>
        <end position="3392"/>
    </location>
</feature>
<dbReference type="CDD" id="cd06464">
    <property type="entry name" value="ACD_sHsps-like"/>
    <property type="match status" value="2"/>
</dbReference>
<name>A0A8S9KMF7_BRACR</name>
<evidence type="ECO:0000256" key="1">
    <source>
        <dbReference type="ARBA" id="ARBA00004162"/>
    </source>
</evidence>
<evidence type="ECO:0000313" key="9">
    <source>
        <dbReference type="Proteomes" id="UP000712281"/>
    </source>
</evidence>
<feature type="compositionally biased region" description="Basic and acidic residues" evidence="5">
    <location>
        <begin position="1863"/>
        <end position="1889"/>
    </location>
</feature>
<comment type="subcellular location">
    <subcellularLocation>
        <location evidence="1">Cell membrane</location>
        <topology evidence="1">Single-pass membrane protein</topology>
    </subcellularLocation>
</comment>
<feature type="compositionally biased region" description="Basic and acidic residues" evidence="5">
    <location>
        <begin position="1146"/>
        <end position="1161"/>
    </location>
</feature>
<feature type="region of interest" description="Disordered" evidence="5">
    <location>
        <begin position="3507"/>
        <end position="3969"/>
    </location>
</feature>
<gene>
    <name evidence="8" type="ORF">F2Q68_00009251</name>
    <name evidence="7" type="ORF">F2Q70_00016271</name>
</gene>
<evidence type="ECO:0000313" key="7">
    <source>
        <dbReference type="EMBL" id="KAF2564372.1"/>
    </source>
</evidence>
<evidence type="ECO:0000313" key="8">
    <source>
        <dbReference type="EMBL" id="KAF2596420.1"/>
    </source>
</evidence>
<feature type="region of interest" description="Disordered" evidence="5">
    <location>
        <begin position="2381"/>
        <end position="2477"/>
    </location>
</feature>
<feature type="region of interest" description="Disordered" evidence="5">
    <location>
        <begin position="1682"/>
        <end position="1756"/>
    </location>
</feature>
<feature type="compositionally biased region" description="Acidic residues" evidence="5">
    <location>
        <begin position="567"/>
        <end position="577"/>
    </location>
</feature>
<keyword evidence="3" id="KW-0611">Plant defense</keyword>
<evidence type="ECO:0000256" key="4">
    <source>
        <dbReference type="PROSITE-ProRule" id="PRU00285"/>
    </source>
</evidence>
<feature type="region of interest" description="Disordered" evidence="5">
    <location>
        <begin position="1791"/>
        <end position="1847"/>
    </location>
</feature>
<feature type="compositionally biased region" description="Basic and acidic residues" evidence="5">
    <location>
        <begin position="1689"/>
        <end position="1716"/>
    </location>
</feature>
<feature type="compositionally biased region" description="Basic and acidic residues" evidence="5">
    <location>
        <begin position="3067"/>
        <end position="3081"/>
    </location>
</feature>
<feature type="domain" description="SHSP" evidence="6">
    <location>
        <begin position="262"/>
        <end position="383"/>
    </location>
</feature>
<comment type="caution">
    <text evidence="8">The sequence shown here is derived from an EMBL/GenBank/DDBJ whole genome shotgun (WGS) entry which is preliminary data.</text>
</comment>
<keyword evidence="2" id="KW-0472">Membrane</keyword>
<dbReference type="Proteomes" id="UP000712281">
    <property type="component" value="Unassembled WGS sequence"/>
</dbReference>
<feature type="compositionally biased region" description="Basic and acidic residues" evidence="5">
    <location>
        <begin position="3526"/>
        <end position="3548"/>
    </location>
</feature>
<feature type="compositionally biased region" description="Acidic residues" evidence="5">
    <location>
        <begin position="880"/>
        <end position="892"/>
    </location>
</feature>
<feature type="compositionally biased region" description="Basic and acidic residues" evidence="5">
    <location>
        <begin position="2740"/>
        <end position="2832"/>
    </location>
</feature>
<feature type="compositionally biased region" description="Basic and acidic residues" evidence="5">
    <location>
        <begin position="1728"/>
        <end position="1756"/>
    </location>
</feature>
<feature type="compositionally biased region" description="Acidic residues" evidence="5">
    <location>
        <begin position="771"/>
        <end position="787"/>
    </location>
</feature>
<feature type="region of interest" description="Disordered" evidence="5">
    <location>
        <begin position="3122"/>
        <end position="3468"/>
    </location>
</feature>
<feature type="region of interest" description="Disordered" evidence="5">
    <location>
        <begin position="1184"/>
        <end position="1575"/>
    </location>
</feature>
<feature type="compositionally biased region" description="Basic and acidic residues" evidence="5">
    <location>
        <begin position="1103"/>
        <end position="1113"/>
    </location>
</feature>
<feature type="compositionally biased region" description="Basic and acidic residues" evidence="5">
    <location>
        <begin position="3588"/>
        <end position="3598"/>
    </location>
</feature>
<feature type="domain" description="SHSP" evidence="6">
    <location>
        <begin position="23"/>
        <end position="143"/>
    </location>
</feature>
<feature type="compositionally biased region" description="Acidic residues" evidence="5">
    <location>
        <begin position="2070"/>
        <end position="2087"/>
    </location>
</feature>
<feature type="compositionally biased region" description="Basic and acidic residues" evidence="5">
    <location>
        <begin position="911"/>
        <end position="930"/>
    </location>
</feature>
<feature type="compositionally biased region" description="Acidic residues" evidence="5">
    <location>
        <begin position="437"/>
        <end position="455"/>
    </location>
</feature>
<feature type="compositionally biased region" description="Basic and acidic residues" evidence="5">
    <location>
        <begin position="1499"/>
        <end position="1508"/>
    </location>
</feature>
<feature type="compositionally biased region" description="Basic and acidic residues" evidence="5">
    <location>
        <begin position="1052"/>
        <end position="1080"/>
    </location>
</feature>
<feature type="compositionally biased region" description="Basic and acidic residues" evidence="5">
    <location>
        <begin position="2323"/>
        <end position="2339"/>
    </location>
</feature>
<feature type="compositionally biased region" description="Basic and acidic residues" evidence="5">
    <location>
        <begin position="2545"/>
        <end position="2597"/>
    </location>
</feature>
<feature type="compositionally biased region" description="Basic and acidic residues" evidence="5">
    <location>
        <begin position="2622"/>
        <end position="2645"/>
    </location>
</feature>
<feature type="compositionally biased region" description="Basic and acidic residues" evidence="5">
    <location>
        <begin position="2389"/>
        <end position="2415"/>
    </location>
</feature>
<feature type="compositionally biased region" description="Basic and acidic residues" evidence="5">
    <location>
        <begin position="2158"/>
        <end position="2192"/>
    </location>
</feature>
<dbReference type="InterPro" id="IPR008978">
    <property type="entry name" value="HSP20-like_chaperone"/>
</dbReference>
<feature type="compositionally biased region" description="Polar residues" evidence="5">
    <location>
        <begin position="2013"/>
        <end position="2025"/>
    </location>
</feature>
<feature type="compositionally biased region" description="Acidic residues" evidence="5">
    <location>
        <begin position="3949"/>
        <end position="3969"/>
    </location>
</feature>
<evidence type="ECO:0000256" key="3">
    <source>
        <dbReference type="ARBA" id="ARBA00022821"/>
    </source>
</evidence>
<organism evidence="8 9">
    <name type="scientific">Brassica cretica</name>
    <name type="common">Mustard</name>
    <dbReference type="NCBI Taxonomy" id="69181"/>
    <lineage>
        <taxon>Eukaryota</taxon>
        <taxon>Viridiplantae</taxon>
        <taxon>Streptophyta</taxon>
        <taxon>Embryophyta</taxon>
        <taxon>Tracheophyta</taxon>
        <taxon>Spermatophyta</taxon>
        <taxon>Magnoliopsida</taxon>
        <taxon>eudicotyledons</taxon>
        <taxon>Gunneridae</taxon>
        <taxon>Pentapetalae</taxon>
        <taxon>rosids</taxon>
        <taxon>malvids</taxon>
        <taxon>Brassicales</taxon>
        <taxon>Brassicaceae</taxon>
        <taxon>Brassiceae</taxon>
        <taxon>Brassica</taxon>
    </lineage>
</organism>
<dbReference type="PANTHER" id="PTHR43670:SF34">
    <property type="entry name" value="HSP20-LIKE CHAPERONES SUPERFAMILY PROTEIN"/>
    <property type="match status" value="1"/>
</dbReference>
<feature type="compositionally biased region" description="Basic and acidic residues" evidence="5">
    <location>
        <begin position="1352"/>
        <end position="1400"/>
    </location>
</feature>
<feature type="compositionally biased region" description="Basic and acidic residues" evidence="5">
    <location>
        <begin position="1426"/>
        <end position="1485"/>
    </location>
</feature>
<feature type="compositionally biased region" description="Basic and acidic residues" evidence="5">
    <location>
        <begin position="2846"/>
        <end position="3049"/>
    </location>
</feature>
<feature type="compositionally biased region" description="Basic and acidic residues" evidence="5">
    <location>
        <begin position="1994"/>
        <end position="2004"/>
    </location>
</feature>
<feature type="compositionally biased region" description="Basic and acidic residues" evidence="5">
    <location>
        <begin position="1536"/>
        <end position="1549"/>
    </location>
</feature>
<accession>A0A8S9KMF7</accession>
<feature type="compositionally biased region" description="Basic and acidic residues" evidence="5">
    <location>
        <begin position="390"/>
        <end position="426"/>
    </location>
</feature>
<feature type="compositionally biased region" description="Basic and acidic residues" evidence="5">
    <location>
        <begin position="1607"/>
        <end position="1661"/>
    </location>
</feature>
<feature type="compositionally biased region" description="Basic and acidic residues" evidence="5">
    <location>
        <begin position="1805"/>
        <end position="1847"/>
    </location>
</feature>
<feature type="compositionally biased region" description="Basic and acidic residues" evidence="5">
    <location>
        <begin position="3250"/>
        <end position="3278"/>
    </location>
</feature>
<feature type="compositionally biased region" description="Acidic residues" evidence="5">
    <location>
        <begin position="3089"/>
        <end position="3099"/>
    </location>
</feature>
<feature type="compositionally biased region" description="Basic and acidic residues" evidence="5">
    <location>
        <begin position="858"/>
        <end position="875"/>
    </location>
</feature>
<evidence type="ECO:0000256" key="2">
    <source>
        <dbReference type="ARBA" id="ARBA00022475"/>
    </source>
</evidence>
<dbReference type="EMBL" id="QGKY02001250">
    <property type="protein sequence ID" value="KAF2564372.1"/>
    <property type="molecule type" value="Genomic_DNA"/>
</dbReference>
<feature type="compositionally biased region" description="Basic and acidic residues" evidence="5">
    <location>
        <begin position="3827"/>
        <end position="3912"/>
    </location>
</feature>
<dbReference type="Gene3D" id="2.60.40.790">
    <property type="match status" value="2"/>
</dbReference>
<feature type="compositionally biased region" description="Basic and acidic residues" evidence="5">
    <location>
        <begin position="799"/>
        <end position="823"/>
    </location>
</feature>
<evidence type="ECO:0000256" key="5">
    <source>
        <dbReference type="SAM" id="MobiDB-lite"/>
    </source>
</evidence>
<dbReference type="GO" id="GO:0005886">
    <property type="term" value="C:plasma membrane"/>
    <property type="evidence" value="ECO:0007669"/>
    <property type="project" value="UniProtKB-SubCell"/>
</dbReference>
<dbReference type="EMBL" id="QGKW02000717">
    <property type="protein sequence ID" value="KAF2596420.1"/>
    <property type="molecule type" value="Genomic_DNA"/>
</dbReference>
<reference evidence="8" key="1">
    <citation type="submission" date="2019-12" db="EMBL/GenBank/DDBJ databases">
        <title>Genome sequencing and annotation of Brassica cretica.</title>
        <authorList>
            <person name="Studholme D.J."/>
            <person name="Sarris P.F."/>
        </authorList>
    </citation>
    <scope>NUCLEOTIDE SEQUENCE</scope>
    <source>
        <strain evidence="8">PFS-001/15</strain>
        <strain evidence="7">PFS-102/07</strain>
        <tissue evidence="8">Leaf</tissue>
    </source>
</reference>
<feature type="region of interest" description="Disordered" evidence="5">
    <location>
        <begin position="377"/>
        <end position="1161"/>
    </location>
</feature>
<feature type="compositionally biased region" description="Basic and acidic residues" evidence="5">
    <location>
        <begin position="536"/>
        <end position="554"/>
    </location>
</feature>
<proteinExistence type="inferred from homology"/>
<feature type="region of interest" description="Disordered" evidence="5">
    <location>
        <begin position="1607"/>
        <end position="1670"/>
    </location>
</feature>
<feature type="compositionally biased region" description="Basic and acidic residues" evidence="5">
    <location>
        <begin position="3425"/>
        <end position="3468"/>
    </location>
</feature>
<feature type="compositionally biased region" description="Basic and acidic residues" evidence="5">
    <location>
        <begin position="3725"/>
        <end position="3820"/>
    </location>
</feature>
<feature type="compositionally biased region" description="Basic and acidic residues" evidence="5">
    <location>
        <begin position="3122"/>
        <end position="3132"/>
    </location>
</feature>
<feature type="compositionally biased region" description="Acidic residues" evidence="5">
    <location>
        <begin position="140"/>
        <end position="204"/>
    </location>
</feature>
<feature type="compositionally biased region" description="Acidic residues" evidence="5">
    <location>
        <begin position="900"/>
        <end position="909"/>
    </location>
</feature>
<feature type="compositionally biased region" description="Basic and acidic residues" evidence="5">
    <location>
        <begin position="2095"/>
        <end position="2125"/>
    </location>
</feature>
<feature type="compositionally biased region" description="Basic and acidic residues" evidence="5">
    <location>
        <begin position="1217"/>
        <end position="1235"/>
    </location>
</feature>
<feature type="compositionally biased region" description="Basic and acidic residues" evidence="5">
    <location>
        <begin position="3613"/>
        <end position="3717"/>
    </location>
</feature>
<feature type="compositionally biased region" description="Basic and acidic residues" evidence="5">
    <location>
        <begin position="1245"/>
        <end position="1323"/>
    </location>
</feature>
<feature type="compositionally biased region" description="Low complexity" evidence="5">
    <location>
        <begin position="1026"/>
        <end position="1035"/>
    </location>
</feature>
<feature type="compositionally biased region" description="Basic and acidic residues" evidence="5">
    <location>
        <begin position="596"/>
        <end position="608"/>
    </location>
</feature>
<feature type="region of interest" description="Disordered" evidence="5">
    <location>
        <begin position="2295"/>
        <end position="2353"/>
    </location>
</feature>
<feature type="region of interest" description="Disordered" evidence="5">
    <location>
        <begin position="139"/>
        <end position="216"/>
    </location>
</feature>
<protein>
    <recommendedName>
        <fullName evidence="6">SHSP domain-containing protein</fullName>
    </recommendedName>
</protein>
<feature type="compositionally biased region" description="Basic and acidic residues" evidence="5">
    <location>
        <begin position="2668"/>
        <end position="2727"/>
    </location>
</feature>
<feature type="compositionally biased region" description="Acidic residues" evidence="5">
    <location>
        <begin position="378"/>
        <end position="389"/>
    </location>
</feature>
<feature type="compositionally biased region" description="Basic and acidic residues" evidence="5">
    <location>
        <begin position="753"/>
        <end position="770"/>
    </location>
</feature>
<feature type="compositionally biased region" description="Basic and acidic residues" evidence="5">
    <location>
        <begin position="2465"/>
        <end position="2477"/>
    </location>
</feature>
<feature type="compositionally biased region" description="Basic and acidic residues" evidence="5">
    <location>
        <begin position="2295"/>
        <end position="2316"/>
    </location>
</feature>
<feature type="compositionally biased region" description="Basic and acidic residues" evidence="5">
    <location>
        <begin position="1515"/>
        <end position="1529"/>
    </location>
</feature>
<feature type="region of interest" description="Disordered" evidence="5">
    <location>
        <begin position="1863"/>
        <end position="2212"/>
    </location>
</feature>
<feature type="compositionally biased region" description="Acidic residues" evidence="5">
    <location>
        <begin position="666"/>
        <end position="682"/>
    </location>
</feature>
<feature type="compositionally biased region" description="Basic and acidic residues" evidence="5">
    <location>
        <begin position="648"/>
        <end position="665"/>
    </location>
</feature>
<feature type="compositionally biased region" description="Basic and acidic residues" evidence="5">
    <location>
        <begin position="988"/>
        <end position="1024"/>
    </location>
</feature>
<evidence type="ECO:0000259" key="6">
    <source>
        <dbReference type="PROSITE" id="PS01031"/>
    </source>
</evidence>
<feature type="compositionally biased region" description="Basic and acidic residues" evidence="5">
    <location>
        <begin position="1965"/>
        <end position="1985"/>
    </location>
</feature>
<dbReference type="SUPFAM" id="SSF49764">
    <property type="entry name" value="HSP20-like chaperones"/>
    <property type="match status" value="2"/>
</dbReference>
<dbReference type="PROSITE" id="PS01031">
    <property type="entry name" value="SHSP"/>
    <property type="match status" value="2"/>
</dbReference>
<feature type="compositionally biased region" description="Acidic residues" evidence="5">
    <location>
        <begin position="2143"/>
        <end position="2157"/>
    </location>
</feature>
<sequence length="4041" mass="466431">MELELGMKITRTKDDVSSSTDFRVSRDAFGQVSLSRETESVFILTLHLKGFKKKGIDIDINEEGDRITISGRKKVEEMVLIKWVEWKKETEIQEFKKVFKIPNIVNLDKIKARFSEEDETLTVTFPKKLKGITGLKIEEEKTEPEEEETEEITEPDEEKTEEIAEPEEEIKEETIPEEEEEEKIEEEIVEEEEETKDHEEEPEEKEMVTCSTRQQERIDFDYSYPKEEETDPNTGKKLVMELELGLKVTRTREDVSSSVDFRFSKDPFGPLVLSQETDSRFIIIIHLKGFKKEGIEIEINKEGDRITIRGRKPVEEMVMIRWMAWRKEVEMRAFRKKFLIPDVVDLDKIKARFDDDDATLTITMPKRVKGISGFNLEQEVEEEEEEEEGDVSKVENREVEEDNVKRETQREEGFGEMMEDKERESQVSEGEGFSGGVDEEEAQIEDDDLEMIQEIDEQHKILESSEEEIVGEKELADSDSESEDSGFRKLPDIIEQEDNQEVMEQKVSEETKRDDTGSGAIEGQESDEDSGLENLPDIKEQKDNQEGREHKVSEENESDDNGSGAVEEIEEEESDEDSGLKKLPDIIEQEDSQEVMEQKVSEDAKSDDIVSGAVEEIEEQESDGNSGSGTKTKDSGLENLPDIIGQEDNQKVREQKVSEETKSDDNGSEEVEENEEQESDEDSGLKNLPDMIEQEDKQEVMEQKVSEETKSDDIVSGAVEEIEEQESGGNSGSDTKTKDSGSEKLPDIIGQEDNQKVREQKVSEETRSDDNGSEEVEENEEKESDEDSGLKNLPDMIEQEDKQEVMEQKVSEETKSDDIRSEAVEEIEEQESGGNSGSDTKTKDSGSEKLPYIIGQEDNQKVREQKVSEETRSDDNGSGEVEEIEEQESDEDSGLKELPDMIEQEDNQEVMEQKVSEGTRIEEIGCRAVEEIEEQESDEIGRTSISREIEKKKSDAGDGLRKAQGIEEPERHNEERKIQEMVEEETGGQEKDAKGDFDGKETQIEDDNLGKSHEEETVGQHEFSDSDTTSEGSSSLRKPPNIFEQENNQDVMEQKDSQAETKSDSRSSEEIEKQEPHEQLDGTTKSRATSDDDGLNKVQGTEEPERRNEESKIQEMVGGDPKEDVDAEMGEGFTPNIERTPVVAETETKAGELESKKTVAENVEKKHDELVEKKEEKDRRSFIKLQENEEQHSSVTNDVPKPVQETEAPEMDTLVKTNDEEKEKKKSLEMEKKNIGEGFAPNIAEAEKKPEDFESEKQGAGDVDKIHKLVEKKKEEDANVRAKGEDRRSLIKLQENEEQHSKGRKGQDKQENIKELLEEKAPEADTEIVNDIQKPVKEIEVPEVGTLEETGDEGKEKKNIVETERKPEDFECDKLGADEVDKIDELVEQKKEEEDAKNDEAGPQSSSIKPQGVGEQLSQGQKRHEKTKELVEEKTPEAEKAIEDDTPKRVQEETKDTDSRKPQENIRQQELDECERCEKESKNQELTKINTNDEEKDTEETITKEQDSYRPNVVGEEKEVQELAEEKPHFSKNRKLKEEEKVPEKKTELGDDDDDISRKAGDSDEKEEVDYEMGKGFAPNIAETVKKTEDFEFEKLGADEVEKIHKLVEKKEEEDDNARAKGEDRRSLLKMKEDEEPHSKARKRQDIQENIKQLVEEKAPEAETDISNDILKPVQEIKQEVSTLGEAGDEIKEGKETKKSESLEVTNRDEKKETDVKMGVPNIAVAETKPEEFESDQLKADKIHEPVEKKKEEEKSVGISLIKTHEVGEQQSQGQMQEGEHEMIEELVEEKIPGAETNISNDTSKPVEERGEGRQKIPKLFQEEETKKQPEEHKEKMVETGEKIDDAVSREVQEIIRQQDLDEAERCEKESKTQEVVKSKRNDEEKGAGETEIEEQESYGPKILWDEETAEKKSVFDAEERDIDSREEVDVERGKGFTLNISETETKSEEFEPHKPEPDEVNENDDIHELAEKKEEDNAKVRRQDEDEDEDEDRSLLKLQDKEKQHSKRQNRQETNIPTPVQETGNEGKEKKNSVTMEIKNGYPKEDFDAEMGKGLTPNAAETETKPEEFESDEVDEVVEKKEEEEDNAKMRRRKIEDSNLSKKLQETKEQQQQEKIKELVEEKTPAAAETTVATQIPKPSQEIEEPEVGTCEEETKDQELYKPKVIGDDDDHHVSRKVGDAGQRDSGAKEEVDPEMGTPNISETETKAVEEDEMIHELVEKKKKKVRRQSEDSRLQEEKIKELLEEAETEKPKVEERLETCEEKIYSEAETKDQESYRPKILECEDKIQELAEKKMDFSRKVEEEEETAEKKTELGDDDDDTSRKAQDIDAMKRKEEKEEIQEQVLEEKVIDSGNKTVAEAIHEEDEPGNQFQELIEGEKTSCQGEVKGVESEKNTREVDKRFREAQEVERTDSDDVSGIYGKGELPEEDDRLERGTGTIEPELVNLNSQMEQELDDENINSSCKEEESEIKTDDVIRKVQGVKEHELSEPKRNHGSKIKEMIEEKIGEVEKEDEVQESHEPNIRKERRCKTKITGTEEPSGQAREEEEKEKFVESRTVTEIKDQRPDKPESHEKRYKIQELVEAGHNEEQKDTVKAKQTSKGVQEIEQQESDGLSSSVVQEDKKQETEEKRTKTEDASLRKVQDDEDPEMSKSYKIQEPVEMGTSDYKEEVKKQVGDDTLRIQEPPDKPNLDELERRSEQGDKIHEPVEMRTHDDYREKFKKQDGDVDEEKVEDDSSDTFHEFEEQKSHEPERQEKRKHFSKESEEHEKTRVVEEKETLERKKTRSRDVQDDAEPELLKPYKPQEEDKKVHELVEKGTSDYREKVKKQDGNDTSISKEQICTVDEEKLESIADPGEKMEDDNSRKFHEPKSDDDWTQLEREKMKYLVKEEATGPKDKCTAEAGHSDHKEEQHEDIASEKIQEIFEKHKSDELQRSLEQDKMQEIEEKEKTKAMKENETVERRKKTEAGDKTQELEKMETKDYREKVKKQDGDDVLRSQETEKLDLVEEEATDPRDKHTGGKEEERYEEVAQTETKVEDQTNKEVEENQKEEEEEGSLDDPMTKIQEIEKEDSHDTEIQEKLNIVQEDFVEEETVDQEDEVAMEAVEANYDENSSRILQTIKEHEEHKEQRNGPGVEGEDEERIVEKEAYEEALDLKHTRGERYNDHKEEEKFIPKAEVKAEENSSEEEFDELQRSLVHEEMQETEEKGKPRSMEENETVEGRTKTEDDGSLSKVQEGEDPELSKHKRHEEELKKEDDERKIHQSVEDVKGEDKTLDQEDDTVGEAEAVVANNEKDSSRKLHTTIGGEELKQQEEIPDPRVKEGDGERVAEKETKVDKVHVQEPEVKTENEESRRGQKGKQEKNDETRSDDGIVRKVGETKVKESDEKKDPEPEEQIEEPERKEVSNDGVKLVTEEDSLTKGQEFIEKEPSERRQVGQENIQHQRDKKDAEKQEDEGKSDAGVEMQAKIKEAKGIEGSEKVAEVEMQANTGIIMKEHETKRQEPYELLEDEEHDKISEPIVEGTKNQREEEKKVEDREVKEMKREAEELSEIQENQPVEEEEVNGVGGYKAVLKTKSMEDSSQTQDVEEKGPDHTEQENIQEMMAEDEEEEKNEKEKRMPRVDSKANDDSSEKSETEILRGKKQKEDHQEVVETETSDQRKEEREEKIVGKAVTRDECDSSRKNQDHEEIQLDKLEEMNGSLAREETSNDKEDNRGNRAGAKTTIKDDKKQLLVELDTSGKAKETKSRDDISRENQKQDSHEQKRNSEEHDKKNMGPNYHRSEEDGKEDKETAEAEGTRKKKGIEERESAKMVETHDNQDNITDLVEEKMNNQEGEDKKSMSMKVLEKSEDHESTEPERLRKQDKDREQEQQRSTDNLKYEETIETVKEKESRKTHQLKEERLKEKENRETECEDGSSKQIQEIDKDGSTEPRRVEERDKIRPVDRETSEDDEEEELKVEVEDSEEDWEAEVIQEMDSDEDNDKLRKIRRIKLGFSETVQLPSAYKLKPIKRTSLQNIRGTMICRALCHEDHGLERWGGA</sequence>
<feature type="region of interest" description="Disordered" evidence="5">
    <location>
        <begin position="2511"/>
        <end position="3099"/>
    </location>
</feature>